<feature type="coiled-coil region" evidence="7">
    <location>
        <begin position="361"/>
        <end position="424"/>
    </location>
</feature>
<keyword evidence="13" id="KW-1185">Reference proteome</keyword>
<proteinExistence type="predicted"/>
<dbReference type="AlphaFoldDB" id="A0AAJ7TN71"/>
<evidence type="ECO:0000259" key="12">
    <source>
        <dbReference type="PROSITE" id="PS51262"/>
    </source>
</evidence>
<dbReference type="PROSITE" id="PS50853">
    <property type="entry name" value="FN3"/>
    <property type="match status" value="1"/>
</dbReference>
<dbReference type="Gene3D" id="4.10.830.40">
    <property type="match status" value="1"/>
</dbReference>
<dbReference type="GeneID" id="116948424"/>
<feature type="domain" description="B30.2/SPRY" evidence="10">
    <location>
        <begin position="597"/>
        <end position="782"/>
    </location>
</feature>
<dbReference type="RefSeq" id="XP_032820974.1">
    <property type="nucleotide sequence ID" value="XM_032965083.1"/>
</dbReference>
<keyword evidence="3 6" id="KW-0863">Zinc-finger</keyword>
<dbReference type="FunFam" id="2.60.120.920:FF:000009">
    <property type="entry name" value="E3 ubiquitin-protein ligase TRIM9 isoform X1"/>
    <property type="match status" value="1"/>
</dbReference>
<dbReference type="InterPro" id="IPR013320">
    <property type="entry name" value="ConA-like_dom_sf"/>
</dbReference>
<dbReference type="KEGG" id="pmrn:116948424"/>
<dbReference type="PROSITE" id="PS50188">
    <property type="entry name" value="B302_SPRY"/>
    <property type="match status" value="1"/>
</dbReference>
<dbReference type="Gene3D" id="2.60.120.920">
    <property type="match status" value="1"/>
</dbReference>
<dbReference type="InterPro" id="IPR018957">
    <property type="entry name" value="Znf_C3HC4_RING-type"/>
</dbReference>
<dbReference type="Gene3D" id="2.60.40.10">
    <property type="entry name" value="Immunoglobulins"/>
    <property type="match status" value="1"/>
</dbReference>
<evidence type="ECO:0000256" key="4">
    <source>
        <dbReference type="ARBA" id="ARBA00022833"/>
    </source>
</evidence>
<dbReference type="SUPFAM" id="SSF57845">
    <property type="entry name" value="B-box zinc-binding domain"/>
    <property type="match status" value="1"/>
</dbReference>
<evidence type="ECO:0000256" key="1">
    <source>
        <dbReference type="ARBA" id="ARBA00022723"/>
    </source>
</evidence>
<evidence type="ECO:0000259" key="10">
    <source>
        <dbReference type="PROSITE" id="PS50188"/>
    </source>
</evidence>
<feature type="domain" description="Fibronectin type-III" evidence="11">
    <location>
        <begin position="520"/>
        <end position="615"/>
    </location>
</feature>
<dbReference type="InterPro" id="IPR017903">
    <property type="entry name" value="COS_domain"/>
</dbReference>
<dbReference type="InterPro" id="IPR003961">
    <property type="entry name" value="FN3_dom"/>
</dbReference>
<keyword evidence="1" id="KW-0479">Metal-binding</keyword>
<dbReference type="CDD" id="cd00063">
    <property type="entry name" value="FN3"/>
    <property type="match status" value="1"/>
</dbReference>
<reference evidence="14" key="1">
    <citation type="submission" date="2025-08" db="UniProtKB">
        <authorList>
            <consortium name="RefSeq"/>
        </authorList>
    </citation>
    <scope>IDENTIFICATION</scope>
    <source>
        <tissue evidence="14">Sperm</tissue>
    </source>
</reference>
<dbReference type="InterPro" id="IPR013783">
    <property type="entry name" value="Ig-like_fold"/>
</dbReference>
<dbReference type="SMART" id="SM00449">
    <property type="entry name" value="SPRY"/>
    <property type="match status" value="1"/>
</dbReference>
<dbReference type="InterPro" id="IPR000315">
    <property type="entry name" value="Znf_B-box"/>
</dbReference>
<dbReference type="InterPro" id="IPR043136">
    <property type="entry name" value="B30.2/SPRY_sf"/>
</dbReference>
<dbReference type="SMART" id="SM00184">
    <property type="entry name" value="RING"/>
    <property type="match status" value="2"/>
</dbReference>
<dbReference type="InterPro" id="IPR003649">
    <property type="entry name" value="Bbox_C"/>
</dbReference>
<gene>
    <name evidence="14" type="primary">LOC116948424</name>
</gene>
<dbReference type="SUPFAM" id="SSF57850">
    <property type="entry name" value="RING/U-box"/>
    <property type="match status" value="1"/>
</dbReference>
<dbReference type="CDD" id="cd12889">
    <property type="entry name" value="SPRY_PRY_TRIM67_9"/>
    <property type="match status" value="1"/>
</dbReference>
<accession>A0AAJ7TN71</accession>
<protein>
    <submittedName>
        <fullName evidence="14">E3 ubiquitin-protein ligase TRIM9-like isoform X1</fullName>
    </submittedName>
</protein>
<dbReference type="InterPro" id="IPR003877">
    <property type="entry name" value="SPRY_dom"/>
</dbReference>
<dbReference type="FunFam" id="2.60.40.10:FF:000178">
    <property type="entry name" value="E3 ubiquitin-protein ligase TRIM9 isoform X1"/>
    <property type="match status" value="1"/>
</dbReference>
<evidence type="ECO:0000256" key="6">
    <source>
        <dbReference type="PROSITE-ProRule" id="PRU00024"/>
    </source>
</evidence>
<evidence type="ECO:0000256" key="2">
    <source>
        <dbReference type="ARBA" id="ARBA00022737"/>
    </source>
</evidence>
<dbReference type="InterPro" id="IPR013083">
    <property type="entry name" value="Znf_RING/FYVE/PHD"/>
</dbReference>
<dbReference type="Pfam" id="PF22586">
    <property type="entry name" value="ANCHR-like_BBOX"/>
    <property type="match status" value="1"/>
</dbReference>
<keyword evidence="5 7" id="KW-0175">Coiled coil</keyword>
<keyword evidence="4" id="KW-0862">Zinc</keyword>
<evidence type="ECO:0000259" key="11">
    <source>
        <dbReference type="PROSITE" id="PS50853"/>
    </source>
</evidence>
<dbReference type="InterPro" id="IPR036116">
    <property type="entry name" value="FN3_sf"/>
</dbReference>
<dbReference type="SMART" id="SM00502">
    <property type="entry name" value="BBC"/>
    <property type="match status" value="1"/>
</dbReference>
<evidence type="ECO:0000256" key="7">
    <source>
        <dbReference type="SAM" id="Coils"/>
    </source>
</evidence>
<dbReference type="Gene3D" id="3.30.160.60">
    <property type="entry name" value="Classic Zinc Finger"/>
    <property type="match status" value="1"/>
</dbReference>
<evidence type="ECO:0000259" key="9">
    <source>
        <dbReference type="PROSITE" id="PS50119"/>
    </source>
</evidence>
<dbReference type="PROSITE" id="PS51262">
    <property type="entry name" value="COS"/>
    <property type="match status" value="1"/>
</dbReference>
<evidence type="ECO:0000256" key="8">
    <source>
        <dbReference type="SAM" id="MobiDB-lite"/>
    </source>
</evidence>
<dbReference type="SUPFAM" id="SSF49899">
    <property type="entry name" value="Concanavalin A-like lectins/glucanases"/>
    <property type="match status" value="1"/>
</dbReference>
<dbReference type="SMART" id="SM00336">
    <property type="entry name" value="BBOX"/>
    <property type="match status" value="2"/>
</dbReference>
<evidence type="ECO:0000256" key="5">
    <source>
        <dbReference type="ARBA" id="ARBA00023054"/>
    </source>
</evidence>
<dbReference type="GO" id="GO:0008270">
    <property type="term" value="F:zinc ion binding"/>
    <property type="evidence" value="ECO:0007669"/>
    <property type="project" value="UniProtKB-KW"/>
</dbReference>
<dbReference type="PANTHER" id="PTHR24099">
    <property type="entry name" value="E3 UBIQUITIN-PROTEIN LIGASE TRIM36-RELATED"/>
    <property type="match status" value="1"/>
</dbReference>
<dbReference type="PANTHER" id="PTHR24099:SF15">
    <property type="entry name" value="E3 UBIQUITIN-PROTEIN LIGASE TRIM9"/>
    <property type="match status" value="1"/>
</dbReference>
<dbReference type="Pfam" id="PF00097">
    <property type="entry name" value="zf-C3HC4"/>
    <property type="match status" value="1"/>
</dbReference>
<dbReference type="SUPFAM" id="SSF49265">
    <property type="entry name" value="Fibronectin type III"/>
    <property type="match status" value="1"/>
</dbReference>
<dbReference type="InterPro" id="IPR001841">
    <property type="entry name" value="Znf_RING"/>
</dbReference>
<dbReference type="GO" id="GO:0005737">
    <property type="term" value="C:cytoplasm"/>
    <property type="evidence" value="ECO:0007669"/>
    <property type="project" value="TreeGrafter"/>
</dbReference>
<evidence type="ECO:0000313" key="13">
    <source>
        <dbReference type="Proteomes" id="UP001318040"/>
    </source>
</evidence>
<dbReference type="Gene3D" id="1.20.5.170">
    <property type="match status" value="1"/>
</dbReference>
<dbReference type="FunFam" id="1.20.5.170:FF:000017">
    <property type="entry name" value="Putative E3 ubiquitin-protein ligase TRIM9"/>
    <property type="match status" value="1"/>
</dbReference>
<dbReference type="PROSITE" id="PS50119">
    <property type="entry name" value="ZF_BBOX"/>
    <property type="match status" value="1"/>
</dbReference>
<sequence>MEKTAAAASASSSSPSSSSSSSSAAAAASSSSSMAAATTAAAVAAAAEAKAPQANLEEELKCPVCGALYREPVILPCAHSACLPCARTILQPRSPELAEGGPGAHGAAGGAAAAAAAKSDGSDCGDYVDLDKLSLYSETDSGYGSFVSNPATPCGQKPPSNGVRVFPPGSPRSAGGSLTCPQCHRSLVLGDRGLAGCPRNAILEAVVERYRRQARGAAPLLPPGVGAAGTVCQLCEEGSAPAEATVQCEQCGMFYCDACRARCHPARGPLATHRLVAVERGAGAAPDNSGSAQQQQQVEQWAPRRATCVEHETETPCSFCVACGVAACRLCLGDGGRHSQHDTRAIAGTCKQHKTQMSAALTSLSSKAKEAKELLVQLKSLSHKIQESGVELEASLVAQCDALVEELNRRKAQLLTKVSAEREHKLKVARDQMSHCSVKLRQTTGLMQFCLEVMKENDPAGFVQVSEALTRRIVQNSEQWSSSALTPRVAGSLELVLDSEPLLQAIHQLDFTDKQVVSPVPAAPILQLEECRLAGCVATLAWRPQPLSPVPLDGYVLELDDGSGGDFREIYVGRETMCTVDGLYYSSAYKARVKGFNKAGVSPYSKTVLLHTSDVAWFPFDGKSAHADMVLSNDGLTATCGTSDDRVVLGAAGFTRGAHYWEFTLDRYDGRPDPAFGVARAEVAREAMLGRDDRAWAMYVDNNRSWFIHNNSHTGRAEGGIGKGSTVGVLLDLNKRTLTFFINEEQQGSVAFEGLEGTFYPALSLNRNVQVTLHSGLEVPEFVSEERPGGS</sequence>
<organism evidence="13 14">
    <name type="scientific">Petromyzon marinus</name>
    <name type="common">Sea lamprey</name>
    <dbReference type="NCBI Taxonomy" id="7757"/>
    <lineage>
        <taxon>Eukaryota</taxon>
        <taxon>Metazoa</taxon>
        <taxon>Chordata</taxon>
        <taxon>Craniata</taxon>
        <taxon>Vertebrata</taxon>
        <taxon>Cyclostomata</taxon>
        <taxon>Hyperoartia</taxon>
        <taxon>Petromyzontiformes</taxon>
        <taxon>Petromyzontidae</taxon>
        <taxon>Petromyzon</taxon>
    </lineage>
</organism>
<keyword evidence="2" id="KW-0677">Repeat</keyword>
<dbReference type="Gene3D" id="3.30.40.10">
    <property type="entry name" value="Zinc/RING finger domain, C3HC4 (zinc finger)"/>
    <property type="match status" value="1"/>
</dbReference>
<dbReference type="Proteomes" id="UP001318040">
    <property type="component" value="Chromosome 33"/>
</dbReference>
<feature type="domain" description="B box-type" evidence="9">
    <location>
        <begin position="303"/>
        <end position="346"/>
    </location>
</feature>
<dbReference type="Pfam" id="PF00622">
    <property type="entry name" value="SPRY"/>
    <property type="match status" value="1"/>
</dbReference>
<dbReference type="InterPro" id="IPR050617">
    <property type="entry name" value="E3_ligase_FN3/SPRY"/>
</dbReference>
<feature type="region of interest" description="Disordered" evidence="8">
    <location>
        <begin position="1"/>
        <end position="25"/>
    </location>
</feature>
<evidence type="ECO:0000256" key="3">
    <source>
        <dbReference type="ARBA" id="ARBA00022771"/>
    </source>
</evidence>
<evidence type="ECO:0000313" key="14">
    <source>
        <dbReference type="RefSeq" id="XP_032820974.1"/>
    </source>
</evidence>
<feature type="domain" description="COS" evidence="12">
    <location>
        <begin position="454"/>
        <end position="512"/>
    </location>
</feature>
<dbReference type="InterPro" id="IPR001870">
    <property type="entry name" value="B30.2/SPRY"/>
</dbReference>
<name>A0AAJ7TN71_PETMA</name>